<keyword evidence="2" id="KW-1185">Reference proteome</keyword>
<dbReference type="Proteomes" id="UP000235672">
    <property type="component" value="Unassembled WGS sequence"/>
</dbReference>
<dbReference type="AlphaFoldDB" id="A0A2J6QMM7"/>
<dbReference type="EMBL" id="KZ613465">
    <property type="protein sequence ID" value="PMD27515.1"/>
    <property type="molecule type" value="Genomic_DNA"/>
</dbReference>
<evidence type="ECO:0000313" key="2">
    <source>
        <dbReference type="Proteomes" id="UP000235672"/>
    </source>
</evidence>
<evidence type="ECO:0000313" key="1">
    <source>
        <dbReference type="EMBL" id="PMD27515.1"/>
    </source>
</evidence>
<gene>
    <name evidence="1" type="ORF">NA56DRAFT_640311</name>
</gene>
<name>A0A2J6QMM7_9HELO</name>
<accession>A0A2J6QMM7</accession>
<sequence>MAVLFPVLGLLSSTPFYFSQMLLTSFSSLDNHFSNHSTLRFVRQLHCARSQGLRFC</sequence>
<protein>
    <submittedName>
        <fullName evidence="1">Uncharacterized protein</fullName>
    </submittedName>
</protein>
<organism evidence="1 2">
    <name type="scientific">Hyaloscypha hepaticicola</name>
    <dbReference type="NCBI Taxonomy" id="2082293"/>
    <lineage>
        <taxon>Eukaryota</taxon>
        <taxon>Fungi</taxon>
        <taxon>Dikarya</taxon>
        <taxon>Ascomycota</taxon>
        <taxon>Pezizomycotina</taxon>
        <taxon>Leotiomycetes</taxon>
        <taxon>Helotiales</taxon>
        <taxon>Hyaloscyphaceae</taxon>
        <taxon>Hyaloscypha</taxon>
    </lineage>
</organism>
<proteinExistence type="predicted"/>
<reference evidence="1 2" key="1">
    <citation type="submission" date="2016-05" db="EMBL/GenBank/DDBJ databases">
        <title>A degradative enzymes factory behind the ericoid mycorrhizal symbiosis.</title>
        <authorList>
            <consortium name="DOE Joint Genome Institute"/>
            <person name="Martino E."/>
            <person name="Morin E."/>
            <person name="Grelet G."/>
            <person name="Kuo A."/>
            <person name="Kohler A."/>
            <person name="Daghino S."/>
            <person name="Barry K."/>
            <person name="Choi C."/>
            <person name="Cichocki N."/>
            <person name="Clum A."/>
            <person name="Copeland A."/>
            <person name="Hainaut M."/>
            <person name="Haridas S."/>
            <person name="Labutti K."/>
            <person name="Lindquist E."/>
            <person name="Lipzen A."/>
            <person name="Khouja H.-R."/>
            <person name="Murat C."/>
            <person name="Ohm R."/>
            <person name="Olson A."/>
            <person name="Spatafora J."/>
            <person name="Veneault-Fourrey C."/>
            <person name="Henrissat B."/>
            <person name="Grigoriev I."/>
            <person name="Martin F."/>
            <person name="Perotto S."/>
        </authorList>
    </citation>
    <scope>NUCLEOTIDE SEQUENCE [LARGE SCALE GENOMIC DNA]</scope>
    <source>
        <strain evidence="1 2">UAMH 7357</strain>
    </source>
</reference>